<keyword evidence="4" id="KW-1185">Reference proteome</keyword>
<feature type="chain" id="PRO_5031181917" evidence="2">
    <location>
        <begin position="23"/>
        <end position="295"/>
    </location>
</feature>
<dbReference type="EMBL" id="JABCKY010000002">
    <property type="protein sequence ID" value="NMT63642.1"/>
    <property type="molecule type" value="Genomic_DNA"/>
</dbReference>
<evidence type="ECO:0000256" key="2">
    <source>
        <dbReference type="SAM" id="SignalP"/>
    </source>
</evidence>
<feature type="compositionally biased region" description="Gly residues" evidence="1">
    <location>
        <begin position="28"/>
        <end position="46"/>
    </location>
</feature>
<keyword evidence="2" id="KW-0732">Signal</keyword>
<accession>A0A7Y0WSB1</accession>
<name>A0A7Y0WSB1_9GAMM</name>
<feature type="region of interest" description="Disordered" evidence="1">
    <location>
        <begin position="28"/>
        <end position="57"/>
    </location>
</feature>
<feature type="signal peptide" evidence="2">
    <location>
        <begin position="1"/>
        <end position="22"/>
    </location>
</feature>
<reference evidence="3 4" key="1">
    <citation type="submission" date="2020-04" db="EMBL/GenBank/DDBJ databases">
        <title>Marinobacter oceani sp. nov., isolated from marine solar saltern.</title>
        <authorList>
            <person name="Chen X.-Y."/>
        </authorList>
    </citation>
    <scope>NUCLEOTIDE SEQUENCE [LARGE SCALE GENOMIC DNA]</scope>
    <source>
        <strain evidence="3 4">W62</strain>
    </source>
</reference>
<protein>
    <submittedName>
        <fullName evidence="3">Uncharacterized protein</fullName>
    </submittedName>
</protein>
<organism evidence="3 4">
    <name type="scientific">Marinobacter orientalis</name>
    <dbReference type="NCBI Taxonomy" id="1928859"/>
    <lineage>
        <taxon>Bacteria</taxon>
        <taxon>Pseudomonadati</taxon>
        <taxon>Pseudomonadota</taxon>
        <taxon>Gammaproteobacteria</taxon>
        <taxon>Pseudomonadales</taxon>
        <taxon>Marinobacteraceae</taxon>
        <taxon>Marinobacter</taxon>
    </lineage>
</organism>
<evidence type="ECO:0000313" key="4">
    <source>
        <dbReference type="Proteomes" id="UP000567186"/>
    </source>
</evidence>
<dbReference type="Proteomes" id="UP000567186">
    <property type="component" value="Unassembled WGS sequence"/>
</dbReference>
<dbReference type="PROSITE" id="PS51257">
    <property type="entry name" value="PROKAR_LIPOPROTEIN"/>
    <property type="match status" value="1"/>
</dbReference>
<dbReference type="AlphaFoldDB" id="A0A7Y0WSB1"/>
<dbReference type="RefSeq" id="WP_135954825.1">
    <property type="nucleotide sequence ID" value="NZ_JABCKY010000002.1"/>
</dbReference>
<sequence>MSKLTGNVLPGFSVLFIALSLAACGGGGGSSSSDDGTGGGTDGGSGSTPDDGSDPVAVETVVKPGIFTSTITESGEPDQSALALLSSTGEYAVFSTETQAGTFGRLTFQSDDTFSEDVEEEEKGTYVFLDESRIWRSIDGSLKGSAASLEEFTAAFTGDAADSDVDLSITGKRFNALSDQQLTMEEDLNATYSMLAGEITTEVNISLDGSVTGSDTTGCVISGPSGAISIPDPAYNIFEGTLSFTECPPLNGVTSDQRNGDYQIVGYIQSSEERGKELVFAGTNDDVRSVFIGTR</sequence>
<dbReference type="OrthoDB" id="6372241at2"/>
<evidence type="ECO:0000313" key="3">
    <source>
        <dbReference type="EMBL" id="NMT63642.1"/>
    </source>
</evidence>
<proteinExistence type="predicted"/>
<evidence type="ECO:0000256" key="1">
    <source>
        <dbReference type="SAM" id="MobiDB-lite"/>
    </source>
</evidence>
<comment type="caution">
    <text evidence="3">The sequence shown here is derived from an EMBL/GenBank/DDBJ whole genome shotgun (WGS) entry which is preliminary data.</text>
</comment>
<gene>
    <name evidence="3" type="ORF">HIU99_08515</name>
</gene>